<evidence type="ECO:0000313" key="4">
    <source>
        <dbReference type="Proteomes" id="UP000178606"/>
    </source>
</evidence>
<organism evidence="3 4">
    <name type="scientific">Handelsmanbacteria sp. (strain RIFCSPLOWO2_12_FULL_64_10)</name>
    <dbReference type="NCBI Taxonomy" id="1817868"/>
    <lineage>
        <taxon>Bacteria</taxon>
        <taxon>Candidatus Handelsmaniibacteriota</taxon>
    </lineage>
</organism>
<evidence type="ECO:0000313" key="3">
    <source>
        <dbReference type="EMBL" id="OGG46837.1"/>
    </source>
</evidence>
<dbReference type="Pfam" id="PF12849">
    <property type="entry name" value="PBP_like_2"/>
    <property type="match status" value="1"/>
</dbReference>
<evidence type="ECO:0000259" key="2">
    <source>
        <dbReference type="Pfam" id="PF12849"/>
    </source>
</evidence>
<accession>A0A1F6CCX9</accession>
<feature type="domain" description="PBP" evidence="2">
    <location>
        <begin position="20"/>
        <end position="267"/>
    </location>
</feature>
<comment type="caution">
    <text evidence="3">The sequence shown here is derived from an EMBL/GenBank/DDBJ whole genome shotgun (WGS) entry which is preliminary data.</text>
</comment>
<dbReference type="Proteomes" id="UP000178606">
    <property type="component" value="Unassembled WGS sequence"/>
</dbReference>
<dbReference type="EMBL" id="MFKF01000283">
    <property type="protein sequence ID" value="OGG46837.1"/>
    <property type="molecule type" value="Genomic_DNA"/>
</dbReference>
<gene>
    <name evidence="3" type="ORF">A3F84_03590</name>
</gene>
<dbReference type="PANTHER" id="PTHR30570">
    <property type="entry name" value="PERIPLASMIC PHOSPHATE BINDING COMPONENT OF PHOSPHATE ABC TRANSPORTER"/>
    <property type="match status" value="1"/>
</dbReference>
<dbReference type="SUPFAM" id="SSF53850">
    <property type="entry name" value="Periplasmic binding protein-like II"/>
    <property type="match status" value="1"/>
</dbReference>
<protein>
    <recommendedName>
        <fullName evidence="2">PBP domain-containing protein</fullName>
    </recommendedName>
</protein>
<reference evidence="3 4" key="1">
    <citation type="journal article" date="2016" name="Nat. Commun.">
        <title>Thousands of microbial genomes shed light on interconnected biogeochemical processes in an aquifer system.</title>
        <authorList>
            <person name="Anantharaman K."/>
            <person name="Brown C.T."/>
            <person name="Hug L.A."/>
            <person name="Sharon I."/>
            <person name="Castelle C.J."/>
            <person name="Probst A.J."/>
            <person name="Thomas B.C."/>
            <person name="Singh A."/>
            <person name="Wilkins M.J."/>
            <person name="Karaoz U."/>
            <person name="Brodie E.L."/>
            <person name="Williams K.H."/>
            <person name="Hubbard S.S."/>
            <person name="Banfield J.F."/>
        </authorList>
    </citation>
    <scope>NUCLEOTIDE SEQUENCE [LARGE SCALE GENOMIC DNA]</scope>
    <source>
        <strain evidence="4">RIFCSPLOWO2_12_FULL_64_10</strain>
    </source>
</reference>
<dbReference type="CDD" id="cd13653">
    <property type="entry name" value="PBP2_phosphate_like_1"/>
    <property type="match status" value="1"/>
</dbReference>
<dbReference type="PANTHER" id="PTHR30570:SF1">
    <property type="entry name" value="PHOSPHATE-BINDING PROTEIN PSTS"/>
    <property type="match status" value="1"/>
</dbReference>
<name>A0A1F6CCX9_HANXR</name>
<dbReference type="PROSITE" id="PS51257">
    <property type="entry name" value="PROKAR_LIPOPROTEIN"/>
    <property type="match status" value="1"/>
</dbReference>
<keyword evidence="1" id="KW-0732">Signal</keyword>
<dbReference type="InterPro" id="IPR024370">
    <property type="entry name" value="PBP_domain"/>
</dbReference>
<dbReference type="InterPro" id="IPR050811">
    <property type="entry name" value="Phosphate_ABC_transporter"/>
</dbReference>
<proteinExistence type="predicted"/>
<dbReference type="AlphaFoldDB" id="A0A1F6CCX9"/>
<dbReference type="Gene3D" id="3.40.190.10">
    <property type="entry name" value="Periplasmic binding protein-like II"/>
    <property type="match status" value="2"/>
</dbReference>
<sequence>MRWVAALLVGICAGGWGCGSSGETALSGHLIVACADSAFPLIEREARTFMTLYPGARIDVALADSRGALVKLFNGEAGLAVISRDVGEDERRAASEGDISLNTYRIAVDGVAIIVHPQNRVDSLSLAQVSELLGGKVGSWSEVGGDDRPVVPVVRDRNSGTYEVVRQRVLAGGDFVRGVLCRTSQEVVDRVASDPGGIGCVGLAWLKGGRVKALRIARRPGEEFVVASAPGVYQNRYPIRRPLLVCTTGGAVEASPRAGFIAFLTSQKGQMIVESEGLAPDTVPERVIQLKQELLTR</sequence>
<evidence type="ECO:0000256" key="1">
    <source>
        <dbReference type="ARBA" id="ARBA00022729"/>
    </source>
</evidence>